<organism evidence="2 3">
    <name type="scientific">Natronolimnobius baerhuensis</name>
    <dbReference type="NCBI Taxonomy" id="253108"/>
    <lineage>
        <taxon>Archaea</taxon>
        <taxon>Methanobacteriati</taxon>
        <taxon>Methanobacteriota</taxon>
        <taxon>Stenosarchaea group</taxon>
        <taxon>Halobacteria</taxon>
        <taxon>Halobacteriales</taxon>
        <taxon>Natrialbaceae</taxon>
        <taxon>Natronolimnobius</taxon>
    </lineage>
</organism>
<name>A0A202E8P8_9EURY</name>
<dbReference type="OrthoDB" id="327300at2157"/>
<sequence length="346" mass="38301">MPTDGSPHPTDSDRPSFHRRRFVHAGVATALVGVAGCLSDDNTGADDSSDDGDATESDTDPADSADDTDESTADSADNGDDESTDDAADEREDELIAVINTFLEAAAEGDMDTLDEISHSLNPFNPAVWVEAGWEFQGGDGEEFDDELFDTEVVTDDGTIEDILELEGAELWFAEVDLEDEIGDEEIALVQLSVDDPTENDSIWALVTEDDEWRLFFQAEVDDPPENLEEVFEDEVIDEDNDVVETIDWDYDQDQNDDNDFFDDVEWVQVEFTDDPGIEADRVRVEATIGDGESEVYGDDPGAWSNSWVNISHHPEGDQIEVFAITDGEETLVHREHYLPDDDTDA</sequence>
<feature type="region of interest" description="Disordered" evidence="1">
    <location>
        <begin position="37"/>
        <end position="89"/>
    </location>
</feature>
<reference evidence="2 3" key="1">
    <citation type="submission" date="2017-02" db="EMBL/GenBank/DDBJ databases">
        <title>Natronthermophilus aegyptiacus gen. nov.,sp. nov., an aerobic, extremely halophilic alkalithermophilic archaeon isolated from the athalassohaline Wadi An Natrun, Egypt.</title>
        <authorList>
            <person name="Zhao B."/>
        </authorList>
    </citation>
    <scope>NUCLEOTIDE SEQUENCE [LARGE SCALE GENOMIC DNA]</scope>
    <source>
        <strain evidence="2 3">CGMCC 1.3597</strain>
    </source>
</reference>
<evidence type="ECO:0000313" key="2">
    <source>
        <dbReference type="EMBL" id="OVE84643.1"/>
    </source>
</evidence>
<dbReference type="EMBL" id="MWPH01000002">
    <property type="protein sequence ID" value="OVE84643.1"/>
    <property type="molecule type" value="Genomic_DNA"/>
</dbReference>
<evidence type="ECO:0000313" key="3">
    <source>
        <dbReference type="Proteomes" id="UP000196084"/>
    </source>
</evidence>
<feature type="region of interest" description="Disordered" evidence="1">
    <location>
        <begin position="1"/>
        <end position="20"/>
    </location>
</feature>
<dbReference type="RefSeq" id="WP_087714641.1">
    <property type="nucleotide sequence ID" value="NZ_MWPH01000002.1"/>
</dbReference>
<comment type="caution">
    <text evidence="2">The sequence shown here is derived from an EMBL/GenBank/DDBJ whole genome shotgun (WGS) entry which is preliminary data.</text>
</comment>
<feature type="compositionally biased region" description="Acidic residues" evidence="1">
    <location>
        <begin position="43"/>
        <end position="89"/>
    </location>
</feature>
<dbReference type="Proteomes" id="UP000196084">
    <property type="component" value="Unassembled WGS sequence"/>
</dbReference>
<proteinExistence type="predicted"/>
<evidence type="ECO:0000256" key="1">
    <source>
        <dbReference type="SAM" id="MobiDB-lite"/>
    </source>
</evidence>
<accession>A0A202E8P8</accession>
<dbReference type="AlphaFoldDB" id="A0A202E8P8"/>
<gene>
    <name evidence="2" type="ORF">B2G88_09625</name>
</gene>
<protein>
    <submittedName>
        <fullName evidence="2">Uncharacterized protein</fullName>
    </submittedName>
</protein>
<keyword evidence="3" id="KW-1185">Reference proteome</keyword>